<proteinExistence type="predicted"/>
<keyword evidence="1" id="KW-0175">Coiled coil</keyword>
<dbReference type="Pfam" id="PF00651">
    <property type="entry name" value="BTB"/>
    <property type="match status" value="1"/>
</dbReference>
<dbReference type="SUPFAM" id="SSF54695">
    <property type="entry name" value="POZ domain"/>
    <property type="match status" value="2"/>
</dbReference>
<organism evidence="4 5">
    <name type="scientific">Arthrobotrys musiformis</name>
    <dbReference type="NCBI Taxonomy" id="47236"/>
    <lineage>
        <taxon>Eukaryota</taxon>
        <taxon>Fungi</taxon>
        <taxon>Dikarya</taxon>
        <taxon>Ascomycota</taxon>
        <taxon>Pezizomycotina</taxon>
        <taxon>Orbiliomycetes</taxon>
        <taxon>Orbiliales</taxon>
        <taxon>Orbiliaceae</taxon>
        <taxon>Arthrobotrys</taxon>
    </lineage>
</organism>
<protein>
    <recommendedName>
        <fullName evidence="3">BTB domain-containing protein</fullName>
    </recommendedName>
</protein>
<dbReference type="Proteomes" id="UP001370758">
    <property type="component" value="Unassembled WGS sequence"/>
</dbReference>
<dbReference type="PANTHER" id="PTHR47843:SF5">
    <property type="entry name" value="BTB_POZ DOMAIN PROTEIN"/>
    <property type="match status" value="1"/>
</dbReference>
<evidence type="ECO:0000313" key="5">
    <source>
        <dbReference type="Proteomes" id="UP001370758"/>
    </source>
</evidence>
<reference evidence="4 5" key="1">
    <citation type="submission" date="2023-08" db="EMBL/GenBank/DDBJ databases">
        <authorList>
            <person name="Palmer J.M."/>
        </authorList>
    </citation>
    <scope>NUCLEOTIDE SEQUENCE [LARGE SCALE GENOMIC DNA]</scope>
    <source>
        <strain evidence="4 5">TWF481</strain>
    </source>
</reference>
<evidence type="ECO:0000256" key="1">
    <source>
        <dbReference type="SAM" id="Coils"/>
    </source>
</evidence>
<dbReference type="PROSITE" id="PS50097">
    <property type="entry name" value="BTB"/>
    <property type="match status" value="1"/>
</dbReference>
<accession>A0AAV9VPA3</accession>
<dbReference type="EMBL" id="JAVHJL010000013">
    <property type="protein sequence ID" value="KAK6495087.1"/>
    <property type="molecule type" value="Genomic_DNA"/>
</dbReference>
<dbReference type="InterPro" id="IPR011333">
    <property type="entry name" value="SKP1/BTB/POZ_sf"/>
</dbReference>
<dbReference type="AlphaFoldDB" id="A0AAV9VPA3"/>
<comment type="caution">
    <text evidence="4">The sequence shown here is derived from an EMBL/GenBank/DDBJ whole genome shotgun (WGS) entry which is preliminary data.</text>
</comment>
<dbReference type="CDD" id="cd18186">
    <property type="entry name" value="BTB_POZ_ZBTB_KLHL-like"/>
    <property type="match status" value="2"/>
</dbReference>
<name>A0AAV9VPA3_9PEZI</name>
<dbReference type="PANTHER" id="PTHR47843">
    <property type="entry name" value="BTB DOMAIN-CONTAINING PROTEIN-RELATED"/>
    <property type="match status" value="1"/>
</dbReference>
<dbReference type="InterPro" id="IPR000210">
    <property type="entry name" value="BTB/POZ_dom"/>
</dbReference>
<keyword evidence="5" id="KW-1185">Reference proteome</keyword>
<gene>
    <name evidence="4" type="ORF">TWF481_003115</name>
</gene>
<evidence type="ECO:0000256" key="2">
    <source>
        <dbReference type="SAM" id="MobiDB-lite"/>
    </source>
</evidence>
<evidence type="ECO:0000313" key="4">
    <source>
        <dbReference type="EMBL" id="KAK6495087.1"/>
    </source>
</evidence>
<dbReference type="Gene3D" id="3.30.710.10">
    <property type="entry name" value="Potassium Channel Kv1.1, Chain A"/>
    <property type="match status" value="2"/>
</dbReference>
<feature type="coiled-coil region" evidence="1">
    <location>
        <begin position="30"/>
        <end position="57"/>
    </location>
</feature>
<evidence type="ECO:0000259" key="3">
    <source>
        <dbReference type="PROSITE" id="PS50097"/>
    </source>
</evidence>
<feature type="domain" description="BTB" evidence="3">
    <location>
        <begin position="356"/>
        <end position="426"/>
    </location>
</feature>
<sequence>MLRSCRGGSSYCTRERQAKDSQITLLTDSKQLLTNQKGKLEEKIVELTAEIGGLTAEIGELKLGEAKLKEGNQGLQSTILQIGNDKLAVRDFASWLISKTVTVTFEPSKTRFSVHCDVLWRNSPYLRDASLAPDAQKGNVILAEEDYRIEPFQAFLEYCYLNTYFSSKYGVDQPELIYFHAQVYALADKLQCAELKAIALKRATAWCYGVHTHPDKKDFSDMFPWVTSAIKEVYTHTTDSASGLLPQPAGNTECGSVSEPEITRDRFRLLLAKLAAVNLTGLRDFNTFVEVHHQFPDFATDMLPFVRDCSHSTSAWPDERTWRSFLVPQPPQLQKAGLVAMRRQESLNFSKIMGSKTFAVHVGEEAMQFNIHESALGSSGYFVKLMASNWIETQERKVYLTSEVDTPEAFAAFVQHCYLGDYFCDESRADCLRQHAAVYVLADRLMAFNLKTIAYAKAMKLCTSALEGGPKPDEILLAIPAAVAIIYENTYDNSTNRFPWEPEASAENPPESKENIVGESNELPESDAAEVHRIGKLGPKRKSSQVEIMKQFGLRGQQIDDFRVLLASFASMYLSELREQEEFMAVHHAFPDFARDLMLLVSAGEGMELDGGGQLKLTTG</sequence>
<feature type="compositionally biased region" description="Low complexity" evidence="2">
    <location>
        <begin position="499"/>
        <end position="509"/>
    </location>
</feature>
<feature type="region of interest" description="Disordered" evidence="2">
    <location>
        <begin position="497"/>
        <end position="524"/>
    </location>
</feature>